<accession>A0A942Z3B5</accession>
<dbReference type="PANTHER" id="PTHR46797">
    <property type="entry name" value="HTH-TYPE TRANSCRIPTIONAL REGULATOR"/>
    <property type="match status" value="1"/>
</dbReference>
<dbReference type="Proteomes" id="UP000676456">
    <property type="component" value="Unassembled WGS sequence"/>
</dbReference>
<dbReference type="PROSITE" id="PS50943">
    <property type="entry name" value="HTH_CROC1"/>
    <property type="match status" value="1"/>
</dbReference>
<reference evidence="3 4" key="1">
    <citation type="submission" date="2021-05" db="EMBL/GenBank/DDBJ databases">
        <title>Novel Bacillus species.</title>
        <authorList>
            <person name="Liu G."/>
        </authorList>
    </citation>
    <scope>NUCLEOTIDE SEQUENCE [LARGE SCALE GENOMIC DNA]</scope>
    <source>
        <strain evidence="3 4">FJAT-49682</strain>
    </source>
</reference>
<dbReference type="AlphaFoldDB" id="A0A942Z3B5"/>
<dbReference type="InterPro" id="IPR011990">
    <property type="entry name" value="TPR-like_helical_dom_sf"/>
</dbReference>
<dbReference type="InterPro" id="IPR050807">
    <property type="entry name" value="TransReg_Diox_bact_type"/>
</dbReference>
<dbReference type="InterPro" id="IPR010982">
    <property type="entry name" value="Lambda_DNA-bd_dom_sf"/>
</dbReference>
<dbReference type="PANTHER" id="PTHR46797:SF1">
    <property type="entry name" value="METHYLPHOSPHONATE SYNTHASE"/>
    <property type="match status" value="1"/>
</dbReference>
<dbReference type="InterPro" id="IPR001387">
    <property type="entry name" value="Cro/C1-type_HTH"/>
</dbReference>
<dbReference type="RefSeq" id="WP_213098420.1">
    <property type="nucleotide sequence ID" value="NZ_JAGYPN010000002.1"/>
</dbReference>
<evidence type="ECO:0000259" key="2">
    <source>
        <dbReference type="PROSITE" id="PS50943"/>
    </source>
</evidence>
<keyword evidence="1" id="KW-0238">DNA-binding</keyword>
<dbReference type="Gene3D" id="1.25.40.10">
    <property type="entry name" value="Tetratricopeptide repeat domain"/>
    <property type="match status" value="2"/>
</dbReference>
<keyword evidence="4" id="KW-1185">Reference proteome</keyword>
<evidence type="ECO:0000313" key="4">
    <source>
        <dbReference type="Proteomes" id="UP000676456"/>
    </source>
</evidence>
<organism evidence="3 4">
    <name type="scientific">Lederbergia citrea</name>
    <dbReference type="NCBI Taxonomy" id="2833581"/>
    <lineage>
        <taxon>Bacteria</taxon>
        <taxon>Bacillati</taxon>
        <taxon>Bacillota</taxon>
        <taxon>Bacilli</taxon>
        <taxon>Bacillales</taxon>
        <taxon>Bacillaceae</taxon>
        <taxon>Lederbergia</taxon>
    </lineage>
</organism>
<protein>
    <submittedName>
        <fullName evidence="3">Helix-turn-helix transcriptional regulator</fullName>
    </submittedName>
</protein>
<feature type="domain" description="HTH cro/C1-type" evidence="2">
    <location>
        <begin position="11"/>
        <end position="45"/>
    </location>
</feature>
<dbReference type="GO" id="GO:0003700">
    <property type="term" value="F:DNA-binding transcription factor activity"/>
    <property type="evidence" value="ECO:0007669"/>
    <property type="project" value="TreeGrafter"/>
</dbReference>
<name>A0A942Z3B5_9BACI</name>
<comment type="caution">
    <text evidence="3">The sequence shown here is derived from an EMBL/GenBank/DDBJ whole genome shotgun (WGS) entry which is preliminary data.</text>
</comment>
<evidence type="ECO:0000256" key="1">
    <source>
        <dbReference type="ARBA" id="ARBA00023125"/>
    </source>
</evidence>
<evidence type="ECO:0000313" key="3">
    <source>
        <dbReference type="EMBL" id="MBS4223408.1"/>
    </source>
</evidence>
<dbReference type="EMBL" id="JAGYPN010000002">
    <property type="protein sequence ID" value="MBS4223408.1"/>
    <property type="molecule type" value="Genomic_DNA"/>
</dbReference>
<dbReference type="SUPFAM" id="SSF47413">
    <property type="entry name" value="lambda repressor-like DNA-binding domains"/>
    <property type="match status" value="1"/>
</dbReference>
<gene>
    <name evidence="3" type="ORF">KHA91_11700</name>
</gene>
<dbReference type="GO" id="GO:0003677">
    <property type="term" value="F:DNA binding"/>
    <property type="evidence" value="ECO:0007669"/>
    <property type="project" value="UniProtKB-KW"/>
</dbReference>
<dbReference type="SUPFAM" id="SSF48452">
    <property type="entry name" value="TPR-like"/>
    <property type="match status" value="1"/>
</dbReference>
<dbReference type="CDD" id="cd00093">
    <property type="entry name" value="HTH_XRE"/>
    <property type="match status" value="1"/>
</dbReference>
<proteinExistence type="predicted"/>
<dbReference type="GO" id="GO:0005829">
    <property type="term" value="C:cytosol"/>
    <property type="evidence" value="ECO:0007669"/>
    <property type="project" value="TreeGrafter"/>
</dbReference>
<sequence length="397" mass="45806">MTLEALAGEEITKGMLSLIENNKANPSMESLTYIAERLGVEVAVLMESVSSQELREVLEEAEKLYNIEFEQKTDEYKRIITLVAPYIDKLTQGYEAARLLEMYSRCVYHEKSAGWEELSDRAAEIYEQMNLTAKRADVGLFRAMVKFSEHDYAQSLDILLRERAEVEANHAYIDPMTHVDFDYHEALLHFAIGDTESATRVMESAIDYSKKHRIFYRIDDLYRIAAASAMMTGNDEKKLYYTKKLKQYGDFADDLHSIIFYDLINAETLITEDDYVGALEIIDPYLSDPRLRENYGNWFYLGKGKSLYGLGRYEEALHWLEKIIIPSYAHHPFDLSLFFVMDSYKALCHMHLGNPDEALESAKLAVKNIAPLPHTPFKDFIHKTYQAIEKTKPAVDF</sequence>